<keyword evidence="2 3" id="KW-0238">DNA-binding</keyword>
<dbReference type="Proteomes" id="UP000010091">
    <property type="component" value="Chromosome 9"/>
</dbReference>
<dbReference type="Gene3D" id="1.10.10.10">
    <property type="entry name" value="Winged helix-like DNA-binding domain superfamily/Winged helix DNA-binding domain"/>
    <property type="match status" value="1"/>
</dbReference>
<name>J9VRP1_CRYN9</name>
<keyword evidence="3" id="KW-0158">Chromosome</keyword>
<dbReference type="EMBL" id="CP003828">
    <property type="protein sequence ID" value="AFR96898.1"/>
    <property type="molecule type" value="Genomic_DNA"/>
</dbReference>
<dbReference type="VEuPathDB" id="FungiDB:CNAG_04168"/>
<evidence type="ECO:0000313" key="7">
    <source>
        <dbReference type="Proteomes" id="UP000010091"/>
    </source>
</evidence>
<dbReference type="InterPro" id="IPR036390">
    <property type="entry name" value="WH_DNA-bd_sf"/>
</dbReference>
<dbReference type="GO" id="GO:0030527">
    <property type="term" value="F:structural constituent of chromatin"/>
    <property type="evidence" value="ECO:0007669"/>
    <property type="project" value="InterPro"/>
</dbReference>
<evidence type="ECO:0000259" key="5">
    <source>
        <dbReference type="PROSITE" id="PS51504"/>
    </source>
</evidence>
<gene>
    <name evidence="6" type="ORF">CNAG_04168</name>
</gene>
<proteinExistence type="inferred from homology"/>
<organism evidence="6 7">
    <name type="scientific">Cryptococcus neoformans (strain H99 / ATCC 208821 / CBS 10515 / FGSC 9487)</name>
    <name type="common">Cryptococcus neoformans var. grubii serotype A</name>
    <dbReference type="NCBI Taxonomy" id="235443"/>
    <lineage>
        <taxon>Eukaryota</taxon>
        <taxon>Fungi</taxon>
        <taxon>Dikarya</taxon>
        <taxon>Basidiomycota</taxon>
        <taxon>Agaricomycotina</taxon>
        <taxon>Tremellomycetes</taxon>
        <taxon>Tremellales</taxon>
        <taxon>Cryptococcaceae</taxon>
        <taxon>Cryptococcus</taxon>
        <taxon>Cryptococcus neoformans species complex</taxon>
    </lineage>
</organism>
<feature type="compositionally biased region" description="Low complexity" evidence="4">
    <location>
        <begin position="120"/>
        <end position="162"/>
    </location>
</feature>
<keyword evidence="7" id="KW-1185">Reference proteome</keyword>
<evidence type="ECO:0000256" key="4">
    <source>
        <dbReference type="SAM" id="MobiDB-lite"/>
    </source>
</evidence>
<evidence type="ECO:0000256" key="3">
    <source>
        <dbReference type="RuleBase" id="RU003894"/>
    </source>
</evidence>
<dbReference type="GO" id="GO:0000786">
    <property type="term" value="C:nucleosome"/>
    <property type="evidence" value="ECO:0007669"/>
    <property type="project" value="InterPro"/>
</dbReference>
<dbReference type="InterPro" id="IPR005818">
    <property type="entry name" value="Histone_H1/H5_H15"/>
</dbReference>
<feature type="region of interest" description="Disordered" evidence="4">
    <location>
        <begin position="92"/>
        <end position="194"/>
    </location>
</feature>
<dbReference type="FunFam" id="1.10.10.10:FF:000733">
    <property type="entry name" value="Unplaced genomic scaffold supercont2.3, whole genome shotgun sequence"/>
    <property type="match status" value="1"/>
</dbReference>
<dbReference type="CDD" id="cd00073">
    <property type="entry name" value="H15"/>
    <property type="match status" value="1"/>
</dbReference>
<comment type="similarity">
    <text evidence="3">Belongs to the histone H1/H5 family.</text>
</comment>
<keyword evidence="3" id="KW-0539">Nucleus</keyword>
<dbReference type="GO" id="GO:0006334">
    <property type="term" value="P:nucleosome assembly"/>
    <property type="evidence" value="ECO:0007669"/>
    <property type="project" value="InterPro"/>
</dbReference>
<dbReference type="AlphaFoldDB" id="J9VRP1"/>
<comment type="subcellular location">
    <subcellularLocation>
        <location evidence="3">Nucleus</location>
    </subcellularLocation>
</comment>
<dbReference type="InterPro" id="IPR005819">
    <property type="entry name" value="H1/H5"/>
</dbReference>
<dbReference type="SMART" id="SM00526">
    <property type="entry name" value="H15"/>
    <property type="match status" value="1"/>
</dbReference>
<sequence length="194" mass="19708">MAPVKKTTAAPKKAASHPPFLAMIQEAISNHPTDSKKGVSRVSIKKYLEDKYKLDMSAAGNTSNLNGAIKRAVEKNELALPGGPSGRVKLVAAAKPKAAEKKPAAKKSAAAKPAEKKTTTKAAPKKAASATTKKATTAKPTAAKAKAAAPAKKTAAKSAATKKTAEKKTAAPKKAKAPAAKKAAAPKKAASKKA</sequence>
<evidence type="ECO:0000313" key="6">
    <source>
        <dbReference type="EMBL" id="AFR96898.1"/>
    </source>
</evidence>
<dbReference type="RefSeq" id="XP_012051634.1">
    <property type="nucleotide sequence ID" value="XM_012196244.1"/>
</dbReference>
<accession>J9VRP1</accession>
<feature type="compositionally biased region" description="Low complexity" evidence="4">
    <location>
        <begin position="177"/>
        <end position="188"/>
    </location>
</feature>
<dbReference type="GO" id="GO:0005634">
    <property type="term" value="C:nucleus"/>
    <property type="evidence" value="ECO:0007669"/>
    <property type="project" value="UniProtKB-SubCell"/>
</dbReference>
<dbReference type="SUPFAM" id="SSF46785">
    <property type="entry name" value="Winged helix' DNA-binding domain"/>
    <property type="match status" value="1"/>
</dbReference>
<evidence type="ECO:0000256" key="2">
    <source>
        <dbReference type="ARBA" id="ARBA00023125"/>
    </source>
</evidence>
<dbReference type="OrthoDB" id="1110759at2759"/>
<dbReference type="InterPro" id="IPR036388">
    <property type="entry name" value="WH-like_DNA-bd_sf"/>
</dbReference>
<dbReference type="KEGG" id="cng:CNAG_04168"/>
<evidence type="ECO:0000256" key="1">
    <source>
        <dbReference type="ARBA" id="ARBA00020833"/>
    </source>
</evidence>
<dbReference type="Pfam" id="PF00538">
    <property type="entry name" value="Linker_histone"/>
    <property type="match status" value="1"/>
</dbReference>
<dbReference type="PROSITE" id="PS51504">
    <property type="entry name" value="H15"/>
    <property type="match status" value="1"/>
</dbReference>
<protein>
    <recommendedName>
        <fullName evidence="1">Histone H1</fullName>
    </recommendedName>
</protein>
<reference evidence="6 7" key="1">
    <citation type="journal article" date="2014" name="PLoS Genet.">
        <title>Analysis of the genome and transcriptome of Cryptococcus neoformans var. grubii reveals complex RNA expression and microevolution leading to virulence attenuation.</title>
        <authorList>
            <person name="Janbon G."/>
            <person name="Ormerod K.L."/>
            <person name="Paulet D."/>
            <person name="Byrnes E.J.III."/>
            <person name="Yadav V."/>
            <person name="Chatterjee G."/>
            <person name="Mullapudi N."/>
            <person name="Hon C.C."/>
            <person name="Billmyre R.B."/>
            <person name="Brunel F."/>
            <person name="Bahn Y.S."/>
            <person name="Chen W."/>
            <person name="Chen Y."/>
            <person name="Chow E.W."/>
            <person name="Coppee J.Y."/>
            <person name="Floyd-Averette A."/>
            <person name="Gaillardin C."/>
            <person name="Gerik K.J."/>
            <person name="Goldberg J."/>
            <person name="Gonzalez-Hilarion S."/>
            <person name="Gujja S."/>
            <person name="Hamlin J.L."/>
            <person name="Hsueh Y.P."/>
            <person name="Ianiri G."/>
            <person name="Jones S."/>
            <person name="Kodira C.D."/>
            <person name="Kozubowski L."/>
            <person name="Lam W."/>
            <person name="Marra M."/>
            <person name="Mesner L.D."/>
            <person name="Mieczkowski P.A."/>
            <person name="Moyrand F."/>
            <person name="Nielsen K."/>
            <person name="Proux C."/>
            <person name="Rossignol T."/>
            <person name="Schein J.E."/>
            <person name="Sun S."/>
            <person name="Wollschlaeger C."/>
            <person name="Wood I.A."/>
            <person name="Zeng Q."/>
            <person name="Neuveglise C."/>
            <person name="Newlon C.S."/>
            <person name="Perfect J.R."/>
            <person name="Lodge J.K."/>
            <person name="Idnurm A."/>
            <person name="Stajich J.E."/>
            <person name="Kronstad J.W."/>
            <person name="Sanyal K."/>
            <person name="Heitman J."/>
            <person name="Fraser J.A."/>
            <person name="Cuomo C.A."/>
            <person name="Dietrich F.S."/>
        </authorList>
    </citation>
    <scope>NUCLEOTIDE SEQUENCE [LARGE SCALE GENOMIC DNA]</scope>
    <source>
        <strain evidence="7">H99 / ATCC 208821 / CBS 10515 / FGSC 9487</strain>
    </source>
</reference>
<dbReference type="HOGENOM" id="CLU_052897_3_1_1"/>
<dbReference type="PRINTS" id="PR00624">
    <property type="entry name" value="HISTONEH5"/>
</dbReference>
<feature type="domain" description="H15" evidence="5">
    <location>
        <begin position="16"/>
        <end position="92"/>
    </location>
</feature>
<dbReference type="GO" id="GO:0003677">
    <property type="term" value="F:DNA binding"/>
    <property type="evidence" value="ECO:0007669"/>
    <property type="project" value="UniProtKB-KW"/>
</dbReference>
<dbReference type="GeneID" id="23887607"/>